<keyword evidence="3" id="KW-1185">Reference proteome</keyword>
<name>A0ABN2HK81_9MICO</name>
<feature type="transmembrane region" description="Helical" evidence="1">
    <location>
        <begin position="290"/>
        <end position="310"/>
    </location>
</feature>
<evidence type="ECO:0000256" key="1">
    <source>
        <dbReference type="SAM" id="Phobius"/>
    </source>
</evidence>
<dbReference type="InterPro" id="IPR002798">
    <property type="entry name" value="SpoIIM-like"/>
</dbReference>
<feature type="transmembrane region" description="Helical" evidence="1">
    <location>
        <begin position="199"/>
        <end position="220"/>
    </location>
</feature>
<feature type="transmembrane region" description="Helical" evidence="1">
    <location>
        <begin position="226"/>
        <end position="244"/>
    </location>
</feature>
<organism evidence="2 3">
    <name type="scientific">Microbacterium sediminicola</name>
    <dbReference type="NCBI Taxonomy" id="415210"/>
    <lineage>
        <taxon>Bacteria</taxon>
        <taxon>Bacillati</taxon>
        <taxon>Actinomycetota</taxon>
        <taxon>Actinomycetes</taxon>
        <taxon>Micrococcales</taxon>
        <taxon>Microbacteriaceae</taxon>
        <taxon>Microbacterium</taxon>
    </lineage>
</organism>
<dbReference type="EMBL" id="BAAAPL010000001">
    <property type="protein sequence ID" value="GAA1689389.1"/>
    <property type="molecule type" value="Genomic_DNA"/>
</dbReference>
<gene>
    <name evidence="2" type="ORF">GCM10009808_02840</name>
</gene>
<dbReference type="PANTHER" id="PTHR35337">
    <property type="entry name" value="SLR1478 PROTEIN"/>
    <property type="match status" value="1"/>
</dbReference>
<reference evidence="2 3" key="1">
    <citation type="journal article" date="2019" name="Int. J. Syst. Evol. Microbiol.">
        <title>The Global Catalogue of Microorganisms (GCM) 10K type strain sequencing project: providing services to taxonomists for standard genome sequencing and annotation.</title>
        <authorList>
            <consortium name="The Broad Institute Genomics Platform"/>
            <consortium name="The Broad Institute Genome Sequencing Center for Infectious Disease"/>
            <person name="Wu L."/>
            <person name="Ma J."/>
        </authorList>
    </citation>
    <scope>NUCLEOTIDE SEQUENCE [LARGE SCALE GENOMIC DNA]</scope>
    <source>
        <strain evidence="2 3">JCM 15577</strain>
    </source>
</reference>
<feature type="transmembrane region" description="Helical" evidence="1">
    <location>
        <begin position="265"/>
        <end position="284"/>
    </location>
</feature>
<dbReference type="Pfam" id="PF01944">
    <property type="entry name" value="SpoIIM"/>
    <property type="match status" value="1"/>
</dbReference>
<evidence type="ECO:0000313" key="3">
    <source>
        <dbReference type="Proteomes" id="UP001501690"/>
    </source>
</evidence>
<evidence type="ECO:0000313" key="2">
    <source>
        <dbReference type="EMBL" id="GAA1689389.1"/>
    </source>
</evidence>
<dbReference type="PANTHER" id="PTHR35337:SF1">
    <property type="entry name" value="SLR1478 PROTEIN"/>
    <property type="match status" value="1"/>
</dbReference>
<feature type="transmembrane region" description="Helical" evidence="1">
    <location>
        <begin position="104"/>
        <end position="126"/>
    </location>
</feature>
<feature type="transmembrane region" description="Helical" evidence="1">
    <location>
        <begin position="171"/>
        <end position="192"/>
    </location>
</feature>
<proteinExistence type="predicted"/>
<protein>
    <submittedName>
        <fullName evidence="2">Stage II sporulation protein M</fullName>
    </submittedName>
</protein>
<comment type="caution">
    <text evidence="2">The sequence shown here is derived from an EMBL/GenBank/DDBJ whole genome shotgun (WGS) entry which is preliminary data.</text>
</comment>
<accession>A0ABN2HK81</accession>
<keyword evidence="1" id="KW-0812">Transmembrane</keyword>
<sequence length="337" mass="35908">MGTVKQMDLDALTTARRAEWERLNALGRARRLSGEDVDELITRYRAASADLGDIKTSVGRTAHGDHLSLLLARARRRLTSPAGAPLARIPAFAARQLPAALYRLRWTTLVVAVAFLLIGGTVAAWISTDPVLLAALGSDADLRYYAENQFADYYSENPAAVFAGTVWTNNAWIAAQSVLFGITGFWPVMVLIQNAVTTGTAAAVLISFGHADTFALFILPHGQLELTSVFVAVAAGLHLFWSWVAPGPRTRTAALASEGRAVATIAIGLVFVLAVAGLIEGFVTAQPWPWPVKIGIGSAALAAFLVYMLVLGRHAFREGETGDLDEADTGTPQLSVG</sequence>
<keyword evidence="1" id="KW-0472">Membrane</keyword>
<dbReference type="Proteomes" id="UP001501690">
    <property type="component" value="Unassembled WGS sequence"/>
</dbReference>
<keyword evidence="1" id="KW-1133">Transmembrane helix</keyword>